<dbReference type="EMBL" id="CP039852">
    <property type="protein sequence ID" value="QCZ94916.1"/>
    <property type="molecule type" value="Genomic_DNA"/>
</dbReference>
<dbReference type="PANTHER" id="PTHR34596:SF2">
    <property type="entry name" value="CHITOPORIN"/>
    <property type="match status" value="1"/>
</dbReference>
<dbReference type="GO" id="GO:0015288">
    <property type="term" value="F:porin activity"/>
    <property type="evidence" value="ECO:0007669"/>
    <property type="project" value="TreeGrafter"/>
</dbReference>
<dbReference type="SUPFAM" id="SSF56935">
    <property type="entry name" value="Porins"/>
    <property type="match status" value="1"/>
</dbReference>
<sequence length="432" mass="48052">MAGKHRFVACALLSEILIFSVPVSAVDNDGLDDEPNQQSDIEPLDVEDTVRRAFFEDTSLVLKPRTYYLSRDRETDPDSVGWALGGALEYKSGWWRDSLRLAATAYTSQKLYGPSDKDGTLLFKPGPEGFTALGELNLTYRFSDDHGIRIGRQRFELPYLGSHDIRMVPNTFQGVAIGNVSPEGLGYMAGYVDKIKRKNDDDFISMSQAAGAENSDEGVYFAGVRYRFADGPLVGGIFQRTEEVFDTLFLKAEGPLYQFDTYQLNGYLQYTDQSSTGDALIGDFDTSLLSAKLELAAGPVSWRIAYSTTDDSFGIQKPYGNPANYLSVIVDDFDRAGEDAWLIGASYDFGRVDVGQLSAFANIVRGDTPDAGSNASPDETEYDITVDFRGQRDWAERLWVRVRAAYVDQDEALGGNDFLDFRIIVNYDFTLF</sequence>
<gene>
    <name evidence="5" type="ORF">FBQ74_16195</name>
</gene>
<dbReference type="Pfam" id="PF03573">
    <property type="entry name" value="OprD"/>
    <property type="match status" value="1"/>
</dbReference>
<feature type="signal peptide" evidence="4">
    <location>
        <begin position="1"/>
        <end position="25"/>
    </location>
</feature>
<keyword evidence="3 4" id="KW-0732">Signal</keyword>
<evidence type="ECO:0000256" key="4">
    <source>
        <dbReference type="SAM" id="SignalP"/>
    </source>
</evidence>
<evidence type="ECO:0000256" key="2">
    <source>
        <dbReference type="ARBA" id="ARBA00022448"/>
    </source>
</evidence>
<organism evidence="5 6">
    <name type="scientific">Salinimonas iocasae</name>
    <dbReference type="NCBI Taxonomy" id="2572577"/>
    <lineage>
        <taxon>Bacteria</taxon>
        <taxon>Pseudomonadati</taxon>
        <taxon>Pseudomonadota</taxon>
        <taxon>Gammaproteobacteria</taxon>
        <taxon>Alteromonadales</taxon>
        <taxon>Alteromonadaceae</taxon>
        <taxon>Alteromonas/Salinimonas group</taxon>
        <taxon>Salinimonas</taxon>
    </lineage>
</organism>
<dbReference type="GO" id="GO:0016020">
    <property type="term" value="C:membrane"/>
    <property type="evidence" value="ECO:0007669"/>
    <property type="project" value="InterPro"/>
</dbReference>
<dbReference type="OrthoDB" id="784582at2"/>
<dbReference type="PANTHER" id="PTHR34596">
    <property type="entry name" value="CHITOPORIN"/>
    <property type="match status" value="1"/>
</dbReference>
<dbReference type="Proteomes" id="UP000304912">
    <property type="component" value="Chromosome"/>
</dbReference>
<evidence type="ECO:0000256" key="3">
    <source>
        <dbReference type="ARBA" id="ARBA00022729"/>
    </source>
</evidence>
<dbReference type="InterPro" id="IPR023614">
    <property type="entry name" value="Porin_dom_sf"/>
</dbReference>
<comment type="similarity">
    <text evidence="1">Belongs to the outer membrane porin (Opr) (TC 1.B.25) family.</text>
</comment>
<accession>A0A5B7YHM1</accession>
<protein>
    <submittedName>
        <fullName evidence="5">OprD family porin</fullName>
    </submittedName>
</protein>
<dbReference type="Gene3D" id="2.40.160.10">
    <property type="entry name" value="Porin"/>
    <property type="match status" value="1"/>
</dbReference>
<evidence type="ECO:0000313" key="5">
    <source>
        <dbReference type="EMBL" id="QCZ94916.1"/>
    </source>
</evidence>
<evidence type="ECO:0000256" key="1">
    <source>
        <dbReference type="ARBA" id="ARBA00009075"/>
    </source>
</evidence>
<feature type="chain" id="PRO_5022911277" evidence="4">
    <location>
        <begin position="26"/>
        <end position="432"/>
    </location>
</feature>
<dbReference type="KEGG" id="salk:FBQ74_16195"/>
<dbReference type="RefSeq" id="WP_139757648.1">
    <property type="nucleotide sequence ID" value="NZ_CP039852.1"/>
</dbReference>
<evidence type="ECO:0000313" key="6">
    <source>
        <dbReference type="Proteomes" id="UP000304912"/>
    </source>
</evidence>
<keyword evidence="6" id="KW-1185">Reference proteome</keyword>
<keyword evidence="2" id="KW-0813">Transport</keyword>
<dbReference type="InterPro" id="IPR005318">
    <property type="entry name" value="OM_porin_bac"/>
</dbReference>
<reference evidence="5 6" key="1">
    <citation type="submission" date="2019-04" db="EMBL/GenBank/DDBJ databases">
        <title>Salinimonas iocasae sp. nov., a halophilic bacterium isolated from the outer tube casing of tubeworms in Okinawa Trough.</title>
        <authorList>
            <person name="Zhang H."/>
            <person name="Wang H."/>
            <person name="Li C."/>
        </authorList>
    </citation>
    <scope>NUCLEOTIDE SEQUENCE [LARGE SCALE GENOMIC DNA]</scope>
    <source>
        <strain evidence="5 6">KX18D6</strain>
    </source>
</reference>
<name>A0A5B7YHM1_9ALTE</name>
<dbReference type="AlphaFoldDB" id="A0A5B7YHM1"/>
<proteinExistence type="inferred from homology"/>